<feature type="region of interest" description="Disordered" evidence="4">
    <location>
        <begin position="71"/>
        <end position="97"/>
    </location>
</feature>
<reference evidence="6" key="1">
    <citation type="submission" date="2018-02" db="EMBL/GenBank/DDBJ databases">
        <authorList>
            <person name="Cohen D.B."/>
            <person name="Kent A.D."/>
        </authorList>
    </citation>
    <scope>NUCLEOTIDE SEQUENCE</scope>
</reference>
<evidence type="ECO:0000259" key="5">
    <source>
        <dbReference type="PROSITE" id="PS50137"/>
    </source>
</evidence>
<dbReference type="PROSITE" id="PS50137">
    <property type="entry name" value="DS_RBD"/>
    <property type="match status" value="1"/>
</dbReference>
<organism evidence="6">
    <name type="scientific">Fagus sylvatica</name>
    <name type="common">Beechnut</name>
    <dbReference type="NCBI Taxonomy" id="28930"/>
    <lineage>
        <taxon>Eukaryota</taxon>
        <taxon>Viridiplantae</taxon>
        <taxon>Streptophyta</taxon>
        <taxon>Embryophyta</taxon>
        <taxon>Tracheophyta</taxon>
        <taxon>Spermatophyta</taxon>
        <taxon>Magnoliopsida</taxon>
        <taxon>eudicotyledons</taxon>
        <taxon>Gunneridae</taxon>
        <taxon>Pentapetalae</taxon>
        <taxon>rosids</taxon>
        <taxon>fabids</taxon>
        <taxon>Fagales</taxon>
        <taxon>Fagaceae</taxon>
        <taxon>Fagus</taxon>
    </lineage>
</organism>
<gene>
    <name evidence="6" type="ORF">FSB_LOCUS48712</name>
</gene>
<name>A0A2N9I9V1_FAGSY</name>
<dbReference type="PANTHER" id="PTHR46031">
    <property type="match status" value="1"/>
</dbReference>
<dbReference type="EMBL" id="OIVN01005099">
    <property type="protein sequence ID" value="SPD20830.1"/>
    <property type="molecule type" value="Genomic_DNA"/>
</dbReference>
<dbReference type="InterPro" id="IPR014720">
    <property type="entry name" value="dsRBD_dom"/>
</dbReference>
<evidence type="ECO:0000256" key="1">
    <source>
        <dbReference type="ARBA" id="ARBA00022737"/>
    </source>
</evidence>
<evidence type="ECO:0000256" key="2">
    <source>
        <dbReference type="ARBA" id="ARBA00022884"/>
    </source>
</evidence>
<dbReference type="PANTHER" id="PTHR46031:SF31">
    <property type="entry name" value="DOUBLE-STRANDED RNA-BINDING PROTEIN 1-LIKE"/>
    <property type="match status" value="1"/>
</dbReference>
<keyword evidence="1" id="KW-0677">Repeat</keyword>
<dbReference type="Pfam" id="PF00035">
    <property type="entry name" value="dsrm"/>
    <property type="match status" value="1"/>
</dbReference>
<protein>
    <recommendedName>
        <fullName evidence="5">DRBM domain-containing protein</fullName>
    </recommendedName>
</protein>
<dbReference type="AlphaFoldDB" id="A0A2N9I9V1"/>
<keyword evidence="2 3" id="KW-0694">RNA-binding</keyword>
<dbReference type="SUPFAM" id="SSF54768">
    <property type="entry name" value="dsRNA-binding domain-like"/>
    <property type="match status" value="1"/>
</dbReference>
<evidence type="ECO:0000256" key="4">
    <source>
        <dbReference type="SAM" id="MobiDB-lite"/>
    </source>
</evidence>
<dbReference type="Gene3D" id="3.30.160.20">
    <property type="match status" value="1"/>
</dbReference>
<proteinExistence type="predicted"/>
<sequence length="130" mass="14271">MYKTKLQELCHQKLWNLPEYMSKKEGPDHNPRFSATATLTINNKPQTFHSSNSCKSSKEAQKDAARIAYLHFTQPPPPPLRPSIPYSSSSSSSFAPFPQLSLPSSSSGIGNADLDIVAVTVTTHTLQPNT</sequence>
<evidence type="ECO:0000313" key="6">
    <source>
        <dbReference type="EMBL" id="SPD20830.1"/>
    </source>
</evidence>
<feature type="domain" description="DRBM" evidence="5">
    <location>
        <begin position="1"/>
        <end position="74"/>
    </location>
</feature>
<dbReference type="GO" id="GO:0003723">
    <property type="term" value="F:RNA binding"/>
    <property type="evidence" value="ECO:0007669"/>
    <property type="project" value="UniProtKB-UniRule"/>
</dbReference>
<dbReference type="SMART" id="SM00358">
    <property type="entry name" value="DSRM"/>
    <property type="match status" value="1"/>
</dbReference>
<accession>A0A2N9I9V1</accession>
<evidence type="ECO:0000256" key="3">
    <source>
        <dbReference type="PROSITE-ProRule" id="PRU00266"/>
    </source>
</evidence>
<feature type="compositionally biased region" description="Low complexity" evidence="4">
    <location>
        <begin position="83"/>
        <end position="97"/>
    </location>
</feature>